<comment type="caution">
    <text evidence="2">The sequence shown here is derived from an EMBL/GenBank/DDBJ whole genome shotgun (WGS) entry which is preliminary data.</text>
</comment>
<reference evidence="2" key="1">
    <citation type="submission" date="2021-02" db="EMBL/GenBank/DDBJ databases">
        <authorList>
            <person name="Dougan E. K."/>
            <person name="Rhodes N."/>
            <person name="Thang M."/>
            <person name="Chan C."/>
        </authorList>
    </citation>
    <scope>NUCLEOTIDE SEQUENCE</scope>
</reference>
<organism evidence="2 3">
    <name type="scientific">Polarella glacialis</name>
    <name type="common">Dinoflagellate</name>
    <dbReference type="NCBI Taxonomy" id="89957"/>
    <lineage>
        <taxon>Eukaryota</taxon>
        <taxon>Sar</taxon>
        <taxon>Alveolata</taxon>
        <taxon>Dinophyceae</taxon>
        <taxon>Suessiales</taxon>
        <taxon>Suessiaceae</taxon>
        <taxon>Polarella</taxon>
    </lineage>
</organism>
<sequence>VVFFPAASSEILHGASLGADDECVDNNHHDNNNDNNNDKHNNNKHNSNCAVSALQQHSRQRRLAVSPAAEGAAHWLLEAMPVEEEGAVT</sequence>
<gene>
    <name evidence="2" type="ORF">PGLA1383_LOCUS9719</name>
</gene>
<feature type="compositionally biased region" description="Basic and acidic residues" evidence="1">
    <location>
        <begin position="25"/>
        <end position="41"/>
    </location>
</feature>
<proteinExistence type="predicted"/>
<feature type="region of interest" description="Disordered" evidence="1">
    <location>
        <begin position="19"/>
        <end position="46"/>
    </location>
</feature>
<protein>
    <submittedName>
        <fullName evidence="2">Uncharacterized protein</fullName>
    </submittedName>
</protein>
<accession>A0A813DZA2</accession>
<feature type="non-terminal residue" evidence="2">
    <location>
        <position position="89"/>
    </location>
</feature>
<dbReference type="AlphaFoldDB" id="A0A813DZA2"/>
<evidence type="ECO:0000313" key="3">
    <source>
        <dbReference type="Proteomes" id="UP000654075"/>
    </source>
</evidence>
<evidence type="ECO:0000313" key="2">
    <source>
        <dbReference type="EMBL" id="CAE8591024.1"/>
    </source>
</evidence>
<feature type="non-terminal residue" evidence="2">
    <location>
        <position position="1"/>
    </location>
</feature>
<dbReference type="Proteomes" id="UP000654075">
    <property type="component" value="Unassembled WGS sequence"/>
</dbReference>
<keyword evidence="3" id="KW-1185">Reference proteome</keyword>
<dbReference type="EMBL" id="CAJNNV010004637">
    <property type="protein sequence ID" value="CAE8591024.1"/>
    <property type="molecule type" value="Genomic_DNA"/>
</dbReference>
<name>A0A813DZA2_POLGL</name>
<evidence type="ECO:0000256" key="1">
    <source>
        <dbReference type="SAM" id="MobiDB-lite"/>
    </source>
</evidence>